<dbReference type="Pfam" id="PF20654">
    <property type="entry name" value="Sec3_C-term"/>
    <property type="match status" value="1"/>
</dbReference>
<dbReference type="AlphaFoldDB" id="A0AAU9TBX7"/>
<gene>
    <name evidence="3" type="ORF">EEDITHA_LOCUS918</name>
</gene>
<sequence length="752" mass="81157">MKLEETSFYGVDSVISAEVLNANGRQQRLIAEGGTLTLSEGNSRLRCWPLHIVRIKTDLSGGGVSVEAGGETLAWSCADERARLALTQLAAAAHGAPAGPPSDAALAALLEDAEPDDTDAERRVQRLAERLARLDALNVGGMLAAATEGGGAQLAAALEAGGVAGSALSARLARLETLTRAAPAALHARSGAARADAAARALLVELHEIYEWLDAPALKDLDSLSEISLASSEGRARALSAAEALRSALHGERTAPPARLRLGAVRERLRRLARARDALAAALARHLNNALIHLANEAHAPAAPRRRHHADLQPYEPFMRWLKDMDEKAHEGLVKVYVGTWSRVYEREVHAACEAARAALAHAPPARVDDLLDEVLTLVESICNAEQDFCTQFFHLDVDTKGEGGDGERSEKSDGGERADARRAAGEARRLRAELFPALEHELVALVAHVERSEPYGAMRALACVGRRVLGEGGEAGAAGAAGEAGEARWARAALAAVAVAAKRGADRAVADRLAALPDAVKQAARKPKCGILSFIPELEEMSAVCEEIFARGRRADLDRWYLSLATAMLRAIQQAEHPRTPRAVVQLENFHRLHACVSALRVPALDALRRDARARYNDALRQYVTQYFGRPLEKLAQFFEGVGEAVAAGVREDEVCYRAAFSKHELRRLLALYPAPEVRKSLHRLYRTVEKHLSEEGGLLQVVWRAMQEEFIAQHVALQARIAACYPGAGLALPLSTQDILDAFSDIAREH</sequence>
<evidence type="ECO:0000313" key="3">
    <source>
        <dbReference type="EMBL" id="CAH2084341.1"/>
    </source>
</evidence>
<comment type="caution">
    <text evidence="3">The sequence shown here is derived from an EMBL/GenBank/DDBJ whole genome shotgun (WGS) entry which is preliminary data.</text>
</comment>
<protein>
    <recommendedName>
        <fullName evidence="2">Exocyst complex component Sec3 C-terminal domain-containing protein</fullName>
    </recommendedName>
</protein>
<dbReference type="PANTHER" id="PTHR16092:SF14">
    <property type="entry name" value="EXOCYST COMPLEX COMPONENT 1 ISOFORM X1"/>
    <property type="match status" value="1"/>
</dbReference>
<dbReference type="Proteomes" id="UP001153954">
    <property type="component" value="Unassembled WGS sequence"/>
</dbReference>
<evidence type="ECO:0000313" key="4">
    <source>
        <dbReference type="Proteomes" id="UP001153954"/>
    </source>
</evidence>
<dbReference type="EMBL" id="CAKOGL010000003">
    <property type="protein sequence ID" value="CAH2084341.1"/>
    <property type="molecule type" value="Genomic_DNA"/>
</dbReference>
<dbReference type="GO" id="GO:0006887">
    <property type="term" value="P:exocytosis"/>
    <property type="evidence" value="ECO:0007669"/>
    <property type="project" value="TreeGrafter"/>
</dbReference>
<evidence type="ECO:0000256" key="1">
    <source>
        <dbReference type="SAM" id="MobiDB-lite"/>
    </source>
</evidence>
<reference evidence="3" key="1">
    <citation type="submission" date="2022-03" db="EMBL/GenBank/DDBJ databases">
        <authorList>
            <person name="Tunstrom K."/>
        </authorList>
    </citation>
    <scope>NUCLEOTIDE SEQUENCE</scope>
</reference>
<feature type="domain" description="Exocyst complex component Sec3 C-terminal" evidence="2">
    <location>
        <begin position="527"/>
        <end position="729"/>
    </location>
</feature>
<proteinExistence type="predicted"/>
<evidence type="ECO:0000259" key="2">
    <source>
        <dbReference type="Pfam" id="PF20654"/>
    </source>
</evidence>
<organism evidence="3 4">
    <name type="scientific">Euphydryas editha</name>
    <name type="common">Edith's checkerspot</name>
    <dbReference type="NCBI Taxonomy" id="104508"/>
    <lineage>
        <taxon>Eukaryota</taxon>
        <taxon>Metazoa</taxon>
        <taxon>Ecdysozoa</taxon>
        <taxon>Arthropoda</taxon>
        <taxon>Hexapoda</taxon>
        <taxon>Insecta</taxon>
        <taxon>Pterygota</taxon>
        <taxon>Neoptera</taxon>
        <taxon>Endopterygota</taxon>
        <taxon>Lepidoptera</taxon>
        <taxon>Glossata</taxon>
        <taxon>Ditrysia</taxon>
        <taxon>Papilionoidea</taxon>
        <taxon>Nymphalidae</taxon>
        <taxon>Nymphalinae</taxon>
        <taxon>Euphydryas</taxon>
    </lineage>
</organism>
<name>A0AAU9TBX7_EUPED</name>
<dbReference type="GO" id="GO:0006893">
    <property type="term" value="P:Golgi to plasma membrane transport"/>
    <property type="evidence" value="ECO:0007669"/>
    <property type="project" value="TreeGrafter"/>
</dbReference>
<dbReference type="GO" id="GO:0000145">
    <property type="term" value="C:exocyst"/>
    <property type="evidence" value="ECO:0007669"/>
    <property type="project" value="TreeGrafter"/>
</dbReference>
<accession>A0AAU9TBX7</accession>
<keyword evidence="4" id="KW-1185">Reference proteome</keyword>
<feature type="region of interest" description="Disordered" evidence="1">
    <location>
        <begin position="401"/>
        <end position="423"/>
    </location>
</feature>
<dbReference type="InterPro" id="IPR048628">
    <property type="entry name" value="Sec3_C"/>
</dbReference>
<dbReference type="GO" id="GO:0005546">
    <property type="term" value="F:phosphatidylinositol-4,5-bisphosphate binding"/>
    <property type="evidence" value="ECO:0007669"/>
    <property type="project" value="TreeGrafter"/>
</dbReference>
<dbReference type="PANTHER" id="PTHR16092">
    <property type="entry name" value="SEC3/SYNTAXIN-RELATED"/>
    <property type="match status" value="1"/>
</dbReference>
<dbReference type="GO" id="GO:0005886">
    <property type="term" value="C:plasma membrane"/>
    <property type="evidence" value="ECO:0007669"/>
    <property type="project" value="TreeGrafter"/>
</dbReference>